<dbReference type="AlphaFoldDB" id="A0A1W1CSB8"/>
<name>A0A1W1CSB8_9ZZZZ</name>
<proteinExistence type="predicted"/>
<dbReference type="Pfam" id="PF08811">
    <property type="entry name" value="DUF1800"/>
    <property type="match status" value="1"/>
</dbReference>
<dbReference type="InterPro" id="IPR014917">
    <property type="entry name" value="DUF1800"/>
</dbReference>
<protein>
    <recommendedName>
        <fullName evidence="2">DUF1800 domain-containing protein</fullName>
    </recommendedName>
</protein>
<reference evidence="1" key="1">
    <citation type="submission" date="2016-10" db="EMBL/GenBank/DDBJ databases">
        <authorList>
            <person name="de Groot N.N."/>
        </authorList>
    </citation>
    <scope>NUCLEOTIDE SEQUENCE</scope>
</reference>
<accession>A0A1W1CSB8</accession>
<gene>
    <name evidence="1" type="ORF">MNB_SM-6-897</name>
</gene>
<evidence type="ECO:0008006" key="2">
    <source>
        <dbReference type="Google" id="ProtNLM"/>
    </source>
</evidence>
<dbReference type="EMBL" id="FPHK01000124">
    <property type="protein sequence ID" value="SFV68649.1"/>
    <property type="molecule type" value="Genomic_DNA"/>
</dbReference>
<sequence>MIIIVRWFIIYILIITLTACGGGDAGTHSAAATKNIKNDAIAIRFLNKATFGATKENVKELKAKGVEKWLDDQLSMPLVDNIYLTKMIELAKKAQPKDNNYTIAEYLEDNNIVFNKNIASFHSPRYRMSAWFDIALTAKDQLRQKVTYALSQIIVESDFEPIFTRRAEALAAYFDILQRNAFGKYEDLLDEISFNSGMGLFLTFNGSKKAYKNSAGVQVFPDENYARELMQLFSIGLEKLHLDGTPILNKNGRAIASYTQNDVNELARVFTGWDLKRNNRYGLVGFKRGDLTHELEFTADYHDFNAKKLLGKSIASGLDGKEDIKSAIKIIMSQESVAPFISKNLILRLTKSNPSPNYIKRVAEVFQSSHGDLKKVVKAIFLDPELWNDLEEKKVIKFKEPLIAYTNFLRAFQAKPFPKWFFCGYGGPIDENATNCTVVTNSFLFNDPRDFLGQGPGLAPTVFNFYDNSFIPNDSEFKAKKLVAPEIQIQSDSVFIKFSNKIKTNLYGWEKNILTNEREWDYKHNQAGIRYDTVEEYATDAPNRGFIPIYYIGADKMLLNVKDELDVMEMVIDGDTDGDFKNLKHYQEKDYTDDEKAVDVLITHLNNKLTGGLLTKEQESVIADNLKRKIFNKYSVNESNGTNIDESSYNKKKQLLQRVIFPAIRAVVTSSVFMTE</sequence>
<evidence type="ECO:0000313" key="1">
    <source>
        <dbReference type="EMBL" id="SFV68649.1"/>
    </source>
</evidence>
<organism evidence="1">
    <name type="scientific">hydrothermal vent metagenome</name>
    <dbReference type="NCBI Taxonomy" id="652676"/>
    <lineage>
        <taxon>unclassified sequences</taxon>
        <taxon>metagenomes</taxon>
        <taxon>ecological metagenomes</taxon>
    </lineage>
</organism>
<dbReference type="PROSITE" id="PS51257">
    <property type="entry name" value="PROKAR_LIPOPROTEIN"/>
    <property type="match status" value="1"/>
</dbReference>